<dbReference type="GO" id="GO:0008270">
    <property type="term" value="F:zinc ion binding"/>
    <property type="evidence" value="ECO:0007669"/>
    <property type="project" value="UniProtKB-KW"/>
</dbReference>
<proteinExistence type="predicted"/>
<sequence length="286" mass="32576">MSKLTFMGKEYEVQELNSELVGLAAELAKNAKIQDPPPANEDLTPEDDKKVQEQINAITKIGFPRVMTNAWWNAFIAQHLPALVSALKNASRETQKLYVSMLIEILSLFPDPKESSYFRRFLTNSELCIGLPTLIARHFVEGIEWKRPSGPGHICTLIIHTVHWCDPSLGDDGKCSIDADIRARLCDKTKTLIDQLKGRLEQMQLIEIERLNGLLGFLDSLPGGQYVRSTRDYLEGQVDMCERWECGEDEAPLRCSKCRSARYCGKKCQNWHWKNGHKLNCFESTF</sequence>
<keyword evidence="3" id="KW-0862">Zinc</keyword>
<evidence type="ECO:0000313" key="6">
    <source>
        <dbReference type="EMBL" id="KAG7098447.1"/>
    </source>
</evidence>
<evidence type="ECO:0000256" key="2">
    <source>
        <dbReference type="ARBA" id="ARBA00022771"/>
    </source>
</evidence>
<keyword evidence="7" id="KW-1185">Reference proteome</keyword>
<organism evidence="6 7">
    <name type="scientific">Marasmius oreades</name>
    <name type="common">fairy-ring Marasmius</name>
    <dbReference type="NCBI Taxonomy" id="181124"/>
    <lineage>
        <taxon>Eukaryota</taxon>
        <taxon>Fungi</taxon>
        <taxon>Dikarya</taxon>
        <taxon>Basidiomycota</taxon>
        <taxon>Agaricomycotina</taxon>
        <taxon>Agaricomycetes</taxon>
        <taxon>Agaricomycetidae</taxon>
        <taxon>Agaricales</taxon>
        <taxon>Marasmiineae</taxon>
        <taxon>Marasmiaceae</taxon>
        <taxon>Marasmius</taxon>
    </lineage>
</organism>
<dbReference type="RefSeq" id="XP_043014917.1">
    <property type="nucleotide sequence ID" value="XM_043146217.1"/>
</dbReference>
<protein>
    <recommendedName>
        <fullName evidence="5">MYND-type domain-containing protein</fullName>
    </recommendedName>
</protein>
<dbReference type="Pfam" id="PF01753">
    <property type="entry name" value="zf-MYND"/>
    <property type="match status" value="1"/>
</dbReference>
<dbReference type="InterPro" id="IPR002893">
    <property type="entry name" value="Znf_MYND"/>
</dbReference>
<dbReference type="PROSITE" id="PS50865">
    <property type="entry name" value="ZF_MYND_2"/>
    <property type="match status" value="1"/>
</dbReference>
<feature type="domain" description="MYND-type" evidence="5">
    <location>
        <begin position="243"/>
        <end position="281"/>
    </location>
</feature>
<dbReference type="GeneID" id="66069473"/>
<evidence type="ECO:0000256" key="3">
    <source>
        <dbReference type="ARBA" id="ARBA00022833"/>
    </source>
</evidence>
<dbReference type="KEGG" id="more:E1B28_000397"/>
<keyword evidence="2 4" id="KW-0863">Zinc-finger</keyword>
<evidence type="ECO:0000313" key="7">
    <source>
        <dbReference type="Proteomes" id="UP001049176"/>
    </source>
</evidence>
<dbReference type="EMBL" id="CM032181">
    <property type="protein sequence ID" value="KAG7098447.1"/>
    <property type="molecule type" value="Genomic_DNA"/>
</dbReference>
<dbReference type="AlphaFoldDB" id="A0A9P7V1C9"/>
<reference evidence="6" key="1">
    <citation type="journal article" date="2021" name="Genome Biol. Evol.">
        <title>The assembled and annotated genome of the fairy-ring fungus Marasmius oreades.</title>
        <authorList>
            <person name="Hiltunen M."/>
            <person name="Ament-Velasquez S.L."/>
            <person name="Johannesson H."/>
        </authorList>
    </citation>
    <scope>NUCLEOTIDE SEQUENCE</scope>
    <source>
        <strain evidence="6">03SP1</strain>
    </source>
</reference>
<accession>A0A9P7V1C9</accession>
<keyword evidence="1" id="KW-0479">Metal-binding</keyword>
<evidence type="ECO:0000259" key="5">
    <source>
        <dbReference type="PROSITE" id="PS50865"/>
    </source>
</evidence>
<evidence type="ECO:0000256" key="4">
    <source>
        <dbReference type="PROSITE-ProRule" id="PRU00134"/>
    </source>
</evidence>
<dbReference type="SUPFAM" id="SSF144232">
    <property type="entry name" value="HIT/MYND zinc finger-like"/>
    <property type="match status" value="1"/>
</dbReference>
<gene>
    <name evidence="6" type="ORF">E1B28_000397</name>
</gene>
<dbReference type="OrthoDB" id="341421at2759"/>
<evidence type="ECO:0000256" key="1">
    <source>
        <dbReference type="ARBA" id="ARBA00022723"/>
    </source>
</evidence>
<dbReference type="Proteomes" id="UP001049176">
    <property type="component" value="Chromosome 1"/>
</dbReference>
<name>A0A9P7V1C9_9AGAR</name>
<dbReference type="Gene3D" id="6.10.140.2220">
    <property type="match status" value="1"/>
</dbReference>
<comment type="caution">
    <text evidence="6">The sequence shown here is derived from an EMBL/GenBank/DDBJ whole genome shotgun (WGS) entry which is preliminary data.</text>
</comment>